<dbReference type="InterPro" id="IPR005021">
    <property type="entry name" value="Terminase_largesu-like"/>
</dbReference>
<dbReference type="Proteomes" id="UP000007136">
    <property type="component" value="Chromosome"/>
</dbReference>
<evidence type="ECO:0000313" key="5">
    <source>
        <dbReference type="Proteomes" id="UP000007136"/>
    </source>
</evidence>
<dbReference type="AlphaFoldDB" id="B1ZCX5"/>
<dbReference type="eggNOG" id="COG4626">
    <property type="taxonomic scope" value="Bacteria"/>
</dbReference>
<protein>
    <submittedName>
        <fullName evidence="4">Terminase</fullName>
    </submittedName>
</protein>
<evidence type="ECO:0000256" key="1">
    <source>
        <dbReference type="SAM" id="MobiDB-lite"/>
    </source>
</evidence>
<dbReference type="KEGG" id="mpo:Mpop_2689"/>
<dbReference type="InterPro" id="IPR046461">
    <property type="entry name" value="TerL_ATPase"/>
</dbReference>
<dbReference type="EMBL" id="CP001029">
    <property type="protein sequence ID" value="ACB80844.1"/>
    <property type="molecule type" value="Genomic_DNA"/>
</dbReference>
<feature type="region of interest" description="Disordered" evidence="1">
    <location>
        <begin position="603"/>
        <end position="629"/>
    </location>
</feature>
<dbReference type="PANTHER" id="PTHR41287:SF1">
    <property type="entry name" value="PROTEIN YMFN"/>
    <property type="match status" value="1"/>
</dbReference>
<gene>
    <name evidence="4" type="ordered locus">Mpop_2689</name>
</gene>
<evidence type="ECO:0000259" key="3">
    <source>
        <dbReference type="Pfam" id="PF20441"/>
    </source>
</evidence>
<organism evidence="4 5">
    <name type="scientific">Methylorubrum populi (strain ATCC BAA-705 / NCIMB 13946 / BJ001)</name>
    <name type="common">Methylobacterium populi</name>
    <dbReference type="NCBI Taxonomy" id="441620"/>
    <lineage>
        <taxon>Bacteria</taxon>
        <taxon>Pseudomonadati</taxon>
        <taxon>Pseudomonadota</taxon>
        <taxon>Alphaproteobacteria</taxon>
        <taxon>Hyphomicrobiales</taxon>
        <taxon>Methylobacteriaceae</taxon>
        <taxon>Methylorubrum</taxon>
    </lineage>
</organism>
<sequence>MRRADFADLAPLRLDVLIDGKTETREFVDFPAIGRAYCERVVSGEEPAGDEIIRACRRTLTMLDRAEDPREPFYFSAAHVCDFCAFFELMPHIESGEWEYTGNPFQVLEPHMIWEFMHINGFRRRGTHERLTSRAWIEEPRKNAKSGRAAIVALYEVISDSLSPQVLIGAATEKQADRVYDPCLTLTAGVQQKDGGEPNPNTVVINTRAAHLRERYRLETSSSRIACGRNGGFITRVNSIGERNDGWNPRCIIMEEVHAQSRAIYEVLRSAFGAKPSALMYMISTAGRVAAGLAWDIRREALEILNGHVANDTYFAAIYTISDQQEKELLPKAGTDQEVFRQLMMIANPMWGVSIDPIKIWDIWQEALRQPHMRSEFLRTRLNLWGRAANAIITASDWDACRNPDLRLEEFEGERAWLALDLASRNDMAALGVVIEYSREKIAVFCEYFIPELSPYFEHPRLGNLYKGWVDNGFILPTGGGLVDFDTIEDRVVQLKDLLDVQLVVCDNYQANQMVGRFLKQGIPAVVFQKNEANCTAATEDLSARAPVRQLLHNGHPVLAWNVSNAVGWRRVGGGIVPKKHDEQSDDKIDGFDAIMMGNAGRLHLKDQQRKEDQPNVYAKRGARLPSKR</sequence>
<proteinExistence type="predicted"/>
<dbReference type="Gene3D" id="3.40.50.300">
    <property type="entry name" value="P-loop containing nucleotide triphosphate hydrolases"/>
    <property type="match status" value="1"/>
</dbReference>
<accession>B1ZCX5</accession>
<feature type="domain" description="Terminase large subunit-like endonuclease" evidence="3">
    <location>
        <begin position="345"/>
        <end position="597"/>
    </location>
</feature>
<reference evidence="4" key="1">
    <citation type="submission" date="2008-04" db="EMBL/GenBank/DDBJ databases">
        <title>Complete sequence of chromosome of Methylobacterium populi BJ001.</title>
        <authorList>
            <consortium name="US DOE Joint Genome Institute"/>
            <person name="Copeland A."/>
            <person name="Lucas S."/>
            <person name="Lapidus A."/>
            <person name="Glavina del Rio T."/>
            <person name="Dalin E."/>
            <person name="Tice H."/>
            <person name="Bruce D."/>
            <person name="Goodwin L."/>
            <person name="Pitluck S."/>
            <person name="Chertkov O."/>
            <person name="Brettin T."/>
            <person name="Detter J.C."/>
            <person name="Han C."/>
            <person name="Kuske C.R."/>
            <person name="Schmutz J."/>
            <person name="Larimer F."/>
            <person name="Land M."/>
            <person name="Hauser L."/>
            <person name="Kyrpides N."/>
            <person name="Mikhailova N."/>
            <person name="Marx C."/>
            <person name="Richardson P."/>
        </authorList>
    </citation>
    <scope>NUCLEOTIDE SEQUENCE [LARGE SCALE GENOMIC DNA]</scope>
    <source>
        <strain evidence="4">BJ001</strain>
    </source>
</reference>
<dbReference type="Pfam" id="PF03354">
    <property type="entry name" value="TerL_ATPase"/>
    <property type="match status" value="1"/>
</dbReference>
<dbReference type="InterPro" id="IPR046462">
    <property type="entry name" value="TerL_nuclease"/>
</dbReference>
<feature type="domain" description="Terminase large subunit-like ATPase" evidence="2">
    <location>
        <begin position="120"/>
        <end position="296"/>
    </location>
</feature>
<evidence type="ECO:0000313" key="4">
    <source>
        <dbReference type="EMBL" id="ACB80844.1"/>
    </source>
</evidence>
<dbReference type="InterPro" id="IPR027417">
    <property type="entry name" value="P-loop_NTPase"/>
</dbReference>
<dbReference type="HOGENOM" id="CLU_026632_6_0_5"/>
<dbReference type="GO" id="GO:0004519">
    <property type="term" value="F:endonuclease activity"/>
    <property type="evidence" value="ECO:0007669"/>
    <property type="project" value="InterPro"/>
</dbReference>
<dbReference type="PANTHER" id="PTHR41287">
    <property type="match status" value="1"/>
</dbReference>
<dbReference type="STRING" id="441620.Mpop_2689"/>
<dbReference type="Pfam" id="PF20441">
    <property type="entry name" value="TerL_nuclease"/>
    <property type="match status" value="1"/>
</dbReference>
<evidence type="ECO:0000259" key="2">
    <source>
        <dbReference type="Pfam" id="PF03354"/>
    </source>
</evidence>
<feature type="compositionally biased region" description="Basic and acidic residues" evidence="1">
    <location>
        <begin position="604"/>
        <end position="614"/>
    </location>
</feature>
<name>B1ZCX5_METPB</name>